<dbReference type="RefSeq" id="WP_281904289.1">
    <property type="nucleotide sequence ID" value="NZ_BSDI01000067.1"/>
</dbReference>
<reference evidence="2" key="1">
    <citation type="submission" date="2022-12" db="EMBL/GenBank/DDBJ databases">
        <title>New Phytohabitans aurantiacus sp. RD004123 nov., an actinomycete isolated from soil.</title>
        <authorList>
            <person name="Triningsih D.W."/>
            <person name="Harunari E."/>
            <person name="Igarashi Y."/>
        </authorList>
    </citation>
    <scope>NUCLEOTIDE SEQUENCE</scope>
    <source>
        <strain evidence="2">RD004123</strain>
    </source>
</reference>
<protein>
    <submittedName>
        <fullName evidence="2">Uncharacterized protein</fullName>
    </submittedName>
</protein>
<comment type="caution">
    <text evidence="2">The sequence shown here is derived from an EMBL/GenBank/DDBJ whole genome shotgun (WGS) entry which is preliminary data.</text>
</comment>
<feature type="region of interest" description="Disordered" evidence="1">
    <location>
        <begin position="20"/>
        <end position="42"/>
    </location>
</feature>
<evidence type="ECO:0000313" key="2">
    <source>
        <dbReference type="EMBL" id="GLI02656.1"/>
    </source>
</evidence>
<keyword evidence="3" id="KW-1185">Reference proteome</keyword>
<feature type="compositionally biased region" description="Pro residues" evidence="1">
    <location>
        <begin position="25"/>
        <end position="34"/>
    </location>
</feature>
<dbReference type="Proteomes" id="UP001144280">
    <property type="component" value="Unassembled WGS sequence"/>
</dbReference>
<gene>
    <name evidence="2" type="ORF">Pa4123_79340</name>
</gene>
<dbReference type="EMBL" id="BSDI01000067">
    <property type="protein sequence ID" value="GLI02656.1"/>
    <property type="molecule type" value="Genomic_DNA"/>
</dbReference>
<name>A0ABQ5R7C1_9ACTN</name>
<evidence type="ECO:0000313" key="3">
    <source>
        <dbReference type="Proteomes" id="UP001144280"/>
    </source>
</evidence>
<accession>A0ABQ5R7C1</accession>
<organism evidence="2 3">
    <name type="scientific">Phytohabitans aurantiacus</name>
    <dbReference type="NCBI Taxonomy" id="3016789"/>
    <lineage>
        <taxon>Bacteria</taxon>
        <taxon>Bacillati</taxon>
        <taxon>Actinomycetota</taxon>
        <taxon>Actinomycetes</taxon>
        <taxon>Micromonosporales</taxon>
        <taxon>Micromonosporaceae</taxon>
    </lineage>
</organism>
<evidence type="ECO:0000256" key="1">
    <source>
        <dbReference type="SAM" id="MobiDB-lite"/>
    </source>
</evidence>
<sequence>MEPSGMLLAVNAVNDHVLSARPNAPVVPDPPPRPGRAAPARRAAAGLLRRLADQVEPAHREATA</sequence>
<proteinExistence type="predicted"/>